<feature type="non-terminal residue" evidence="1">
    <location>
        <position position="103"/>
    </location>
</feature>
<comment type="caution">
    <text evidence="1">The sequence shown here is derived from an EMBL/GenBank/DDBJ whole genome shotgun (WGS) entry which is preliminary data.</text>
</comment>
<gene>
    <name evidence="1" type="ORF">RPERSI_LOCUS32854</name>
</gene>
<keyword evidence="2" id="KW-1185">Reference proteome</keyword>
<name>A0ACA9SQH4_9GLOM</name>
<dbReference type="Proteomes" id="UP000789920">
    <property type="component" value="Unassembled WGS sequence"/>
</dbReference>
<feature type="non-terminal residue" evidence="1">
    <location>
        <position position="1"/>
    </location>
</feature>
<sequence>QGKAPKCTKCEERENVWIKQEKCPHTIGQLNPTIVLYGDSHPKGLKINQITAQNQYKADCLIIIEGDCDEWIKLVNIELSNVKKMTTTRLSKNQLKKTNNKIK</sequence>
<accession>A0ACA9SQH4</accession>
<dbReference type="EMBL" id="CAJVQC010139243">
    <property type="protein sequence ID" value="CAG8843634.1"/>
    <property type="molecule type" value="Genomic_DNA"/>
</dbReference>
<evidence type="ECO:0000313" key="2">
    <source>
        <dbReference type="Proteomes" id="UP000789920"/>
    </source>
</evidence>
<organism evidence="1 2">
    <name type="scientific">Racocetra persica</name>
    <dbReference type="NCBI Taxonomy" id="160502"/>
    <lineage>
        <taxon>Eukaryota</taxon>
        <taxon>Fungi</taxon>
        <taxon>Fungi incertae sedis</taxon>
        <taxon>Mucoromycota</taxon>
        <taxon>Glomeromycotina</taxon>
        <taxon>Glomeromycetes</taxon>
        <taxon>Diversisporales</taxon>
        <taxon>Gigasporaceae</taxon>
        <taxon>Racocetra</taxon>
    </lineage>
</organism>
<protein>
    <submittedName>
        <fullName evidence="1">4658_t:CDS:1</fullName>
    </submittedName>
</protein>
<reference evidence="1" key="1">
    <citation type="submission" date="2021-06" db="EMBL/GenBank/DDBJ databases">
        <authorList>
            <person name="Kallberg Y."/>
            <person name="Tangrot J."/>
            <person name="Rosling A."/>
        </authorList>
    </citation>
    <scope>NUCLEOTIDE SEQUENCE</scope>
    <source>
        <strain evidence="1">MA461A</strain>
    </source>
</reference>
<evidence type="ECO:0000313" key="1">
    <source>
        <dbReference type="EMBL" id="CAG8843634.1"/>
    </source>
</evidence>
<proteinExistence type="predicted"/>